<dbReference type="PANTHER" id="PTHR42940">
    <property type="entry name" value="ALCOHOL DEHYDROGENASE 1-RELATED"/>
    <property type="match status" value="1"/>
</dbReference>
<evidence type="ECO:0000313" key="10">
    <source>
        <dbReference type="Proteomes" id="UP000468735"/>
    </source>
</evidence>
<dbReference type="Gene3D" id="3.90.180.10">
    <property type="entry name" value="Medium-chain alcohol dehydrogenases, catalytic domain"/>
    <property type="match status" value="1"/>
</dbReference>
<evidence type="ECO:0000256" key="1">
    <source>
        <dbReference type="ARBA" id="ARBA00001947"/>
    </source>
</evidence>
<proteinExistence type="inferred from homology"/>
<dbReference type="InterPro" id="IPR011032">
    <property type="entry name" value="GroES-like_sf"/>
</dbReference>
<keyword evidence="5 7" id="KW-0862">Zinc</keyword>
<dbReference type="InterPro" id="IPR002328">
    <property type="entry name" value="ADH_Zn_CS"/>
</dbReference>
<evidence type="ECO:0000256" key="3">
    <source>
        <dbReference type="ARBA" id="ARBA00013190"/>
    </source>
</evidence>
<feature type="domain" description="Enoyl reductase (ER)" evidence="8">
    <location>
        <begin position="8"/>
        <end position="338"/>
    </location>
</feature>
<dbReference type="Proteomes" id="UP000468735">
    <property type="component" value="Unassembled WGS sequence"/>
</dbReference>
<gene>
    <name evidence="9" type="ORF">F8566_27940</name>
</gene>
<dbReference type="RefSeq" id="WP_151564824.1">
    <property type="nucleotide sequence ID" value="NZ_WBMT01000014.1"/>
</dbReference>
<dbReference type="EC" id="1.1.1.1" evidence="3"/>
<evidence type="ECO:0000256" key="4">
    <source>
        <dbReference type="ARBA" id="ARBA00022723"/>
    </source>
</evidence>
<dbReference type="Pfam" id="PF08240">
    <property type="entry name" value="ADH_N"/>
    <property type="match status" value="1"/>
</dbReference>
<dbReference type="InterPro" id="IPR036291">
    <property type="entry name" value="NAD(P)-bd_dom_sf"/>
</dbReference>
<evidence type="ECO:0000259" key="8">
    <source>
        <dbReference type="SMART" id="SM00829"/>
    </source>
</evidence>
<keyword evidence="6" id="KW-0560">Oxidoreductase</keyword>
<dbReference type="PROSITE" id="PS00059">
    <property type="entry name" value="ADH_ZINC"/>
    <property type="match status" value="1"/>
</dbReference>
<reference evidence="9 10" key="1">
    <citation type="submission" date="2019-09" db="EMBL/GenBank/DDBJ databases">
        <title>Actinomadura physcomitrii sp. nov., a novel actinomycete isolated from moss [Physcomitrium sphaericum (Ludw) Fuernr].</title>
        <authorList>
            <person name="Zhuang X."/>
            <person name="Liu C."/>
        </authorList>
    </citation>
    <scope>NUCLEOTIDE SEQUENCE [LARGE SCALE GENOMIC DNA]</scope>
    <source>
        <strain evidence="9 10">HMC1</strain>
    </source>
</reference>
<comment type="caution">
    <text evidence="9">The sequence shown here is derived from an EMBL/GenBank/DDBJ whole genome shotgun (WGS) entry which is preliminary data.</text>
</comment>
<dbReference type="AlphaFoldDB" id="A0A6H9YG08"/>
<dbReference type="InterPro" id="IPR013149">
    <property type="entry name" value="ADH-like_C"/>
</dbReference>
<dbReference type="InterPro" id="IPR013154">
    <property type="entry name" value="ADH-like_N"/>
</dbReference>
<dbReference type="SMART" id="SM00829">
    <property type="entry name" value="PKS_ER"/>
    <property type="match status" value="1"/>
</dbReference>
<organism evidence="9 10">
    <name type="scientific">Actinomadura rudentiformis</name>
    <dbReference type="NCBI Taxonomy" id="359158"/>
    <lineage>
        <taxon>Bacteria</taxon>
        <taxon>Bacillati</taxon>
        <taxon>Actinomycetota</taxon>
        <taxon>Actinomycetes</taxon>
        <taxon>Streptosporangiales</taxon>
        <taxon>Thermomonosporaceae</taxon>
        <taxon>Actinomadura</taxon>
    </lineage>
</organism>
<dbReference type="InterPro" id="IPR020843">
    <property type="entry name" value="ER"/>
</dbReference>
<dbReference type="GO" id="GO:0004022">
    <property type="term" value="F:alcohol dehydrogenase (NAD+) activity"/>
    <property type="evidence" value="ECO:0007669"/>
    <property type="project" value="UniProtKB-EC"/>
</dbReference>
<dbReference type="SUPFAM" id="SSF51735">
    <property type="entry name" value="NAD(P)-binding Rossmann-fold domains"/>
    <property type="match status" value="1"/>
</dbReference>
<accession>A0A6H9YG08</accession>
<protein>
    <recommendedName>
        <fullName evidence="3">alcohol dehydrogenase</fullName>
        <ecNumber evidence="3">1.1.1.1</ecNumber>
    </recommendedName>
</protein>
<dbReference type="GO" id="GO:0005737">
    <property type="term" value="C:cytoplasm"/>
    <property type="evidence" value="ECO:0007669"/>
    <property type="project" value="TreeGrafter"/>
</dbReference>
<comment type="cofactor">
    <cofactor evidence="1 7">
        <name>Zn(2+)</name>
        <dbReference type="ChEBI" id="CHEBI:29105"/>
    </cofactor>
</comment>
<dbReference type="Pfam" id="PF00107">
    <property type="entry name" value="ADH_zinc_N"/>
    <property type="match status" value="1"/>
</dbReference>
<sequence>MHSAVLNAPHKPLELVERDVPEPGPGEILVKVTACGMCYSEVNQFHGHYPFGHFPVVPGHEISGVVAALGQGVDWPDVGTPVGAQFLYTSCGRCDYCVRGDQMLCAGPKHVTGVNHDGGYAEYFIARAGFVTPLPKSLDPVAAAPLMCAGITAFNGLRQGGAVAGSKVAVLGTGGVGTMAVRFAVAMGARVAVVSRSRRTENEMRELGAELFVATEEQDPAEALLAWDGGADGGADLAMNTAPDTATGLAAFGGLRPDGTLLYLGYGPEPITLAPIGLVLGRRRVMGSPSGSPKDMRDTLDFAAAHDIVPEVAQVQLEDAPGILAAMAEGTATGRSVITFD</sequence>
<name>A0A6H9YG08_9ACTN</name>
<evidence type="ECO:0000256" key="7">
    <source>
        <dbReference type="RuleBase" id="RU361277"/>
    </source>
</evidence>
<evidence type="ECO:0000256" key="5">
    <source>
        <dbReference type="ARBA" id="ARBA00022833"/>
    </source>
</evidence>
<dbReference type="OrthoDB" id="3567264at2"/>
<comment type="similarity">
    <text evidence="2 7">Belongs to the zinc-containing alcohol dehydrogenase family.</text>
</comment>
<dbReference type="EMBL" id="WBMT01000014">
    <property type="protein sequence ID" value="KAB2345112.1"/>
    <property type="molecule type" value="Genomic_DNA"/>
</dbReference>
<keyword evidence="10" id="KW-1185">Reference proteome</keyword>
<evidence type="ECO:0000256" key="6">
    <source>
        <dbReference type="ARBA" id="ARBA00023002"/>
    </source>
</evidence>
<evidence type="ECO:0000313" key="9">
    <source>
        <dbReference type="EMBL" id="KAB2345112.1"/>
    </source>
</evidence>
<dbReference type="PANTHER" id="PTHR42940:SF7">
    <property type="entry name" value="ALCOHOL DEHYDROGENASE-LIKE N-TERMINAL DOMAIN-CONTAINING PROTEIN"/>
    <property type="match status" value="1"/>
</dbReference>
<evidence type="ECO:0000256" key="2">
    <source>
        <dbReference type="ARBA" id="ARBA00008072"/>
    </source>
</evidence>
<dbReference type="GO" id="GO:0008270">
    <property type="term" value="F:zinc ion binding"/>
    <property type="evidence" value="ECO:0007669"/>
    <property type="project" value="InterPro"/>
</dbReference>
<dbReference type="Gene3D" id="3.40.50.720">
    <property type="entry name" value="NAD(P)-binding Rossmann-like Domain"/>
    <property type="match status" value="1"/>
</dbReference>
<dbReference type="SUPFAM" id="SSF50129">
    <property type="entry name" value="GroES-like"/>
    <property type="match status" value="1"/>
</dbReference>
<keyword evidence="4 7" id="KW-0479">Metal-binding</keyword>